<feature type="transmembrane region" description="Helical" evidence="7">
    <location>
        <begin position="229"/>
        <end position="247"/>
    </location>
</feature>
<sequence length="492" mass="50500">MNLSRDRAAAPLAVILVLGFSSMCASLMQSLVIPIQPELPRLLDTAPDNAAWVVTATLLAGGVAMPVAGRLADIRGRKPVLVASALILLVGSLTCALSTSLVPVLIGRALQGLAMGYVPVAISFVREIAPPAMQNSAVAGISATLGVGGALGLPLAAWIAQDHDWHALFWVSSALAAMMAVLSLVVLPHRRPVDRARFDSVGAIGLAIGIVAILGGISKGGDWGWTSPATLRAIIGGAAVLLAWGFYETRHDQPLVDLRTTARRPILLTNIAALLIGFGMMAQSIVVPQLLQLPESTGYGLGQTMLQAGLWMAPGGLMMLAFTPISSRMLTRFGGRTTLALGAAVIAAGYLVAAFSAHAPWQLLVSTCIASAGVGIGYATMPTLILENSPASEAGAGVGLNSLMRSMGTTIAGSVMAIVLTSRMTDIGAGVQAPTQEMFRLCFFIGAGAAVAGAVIVLLIKSGNRPSATGAEPVAPPTSAEDTGQEALVRVR</sequence>
<proteinExistence type="predicted"/>
<accession>A0ABV9PT81</accession>
<feature type="transmembrane region" description="Helical" evidence="7">
    <location>
        <begin position="306"/>
        <end position="325"/>
    </location>
</feature>
<feature type="domain" description="Major facilitator superfamily (MFS) profile" evidence="8">
    <location>
        <begin position="14"/>
        <end position="465"/>
    </location>
</feature>
<feature type="transmembrane region" description="Helical" evidence="7">
    <location>
        <begin position="198"/>
        <end position="217"/>
    </location>
</feature>
<feature type="transmembrane region" description="Helical" evidence="7">
    <location>
        <begin position="398"/>
        <end position="418"/>
    </location>
</feature>
<dbReference type="Proteomes" id="UP001595836">
    <property type="component" value="Unassembled WGS sequence"/>
</dbReference>
<comment type="subcellular location">
    <subcellularLocation>
        <location evidence="1">Cell membrane</location>
        <topology evidence="1">Multi-pass membrane protein</topology>
    </subcellularLocation>
</comment>
<keyword evidence="4 7" id="KW-1133">Transmembrane helix</keyword>
<dbReference type="InterPro" id="IPR011701">
    <property type="entry name" value="MFS"/>
</dbReference>
<dbReference type="Gene3D" id="1.20.1250.20">
    <property type="entry name" value="MFS general substrate transporter like domains"/>
    <property type="match status" value="2"/>
</dbReference>
<evidence type="ECO:0000313" key="10">
    <source>
        <dbReference type="Proteomes" id="UP001595836"/>
    </source>
</evidence>
<feature type="transmembrane region" description="Helical" evidence="7">
    <location>
        <begin position="363"/>
        <end position="386"/>
    </location>
</feature>
<keyword evidence="5 7" id="KW-0472">Membrane</keyword>
<keyword evidence="2" id="KW-0813">Transport</keyword>
<evidence type="ECO:0000259" key="8">
    <source>
        <dbReference type="PROSITE" id="PS50850"/>
    </source>
</evidence>
<keyword evidence="3 7" id="KW-0812">Transmembrane</keyword>
<feature type="transmembrane region" description="Helical" evidence="7">
    <location>
        <begin position="105"/>
        <end position="125"/>
    </location>
</feature>
<feature type="transmembrane region" description="Helical" evidence="7">
    <location>
        <begin position="438"/>
        <end position="460"/>
    </location>
</feature>
<dbReference type="InterPro" id="IPR020846">
    <property type="entry name" value="MFS_dom"/>
</dbReference>
<keyword evidence="10" id="KW-1185">Reference proteome</keyword>
<feature type="region of interest" description="Disordered" evidence="6">
    <location>
        <begin position="468"/>
        <end position="492"/>
    </location>
</feature>
<dbReference type="EMBL" id="JBHSHP010000059">
    <property type="protein sequence ID" value="MFC4756327.1"/>
    <property type="molecule type" value="Genomic_DNA"/>
</dbReference>
<feature type="transmembrane region" description="Helical" evidence="7">
    <location>
        <begin position="337"/>
        <end position="357"/>
    </location>
</feature>
<name>A0ABV9PT81_9ACTN</name>
<evidence type="ECO:0000256" key="6">
    <source>
        <dbReference type="SAM" id="MobiDB-lite"/>
    </source>
</evidence>
<dbReference type="PANTHER" id="PTHR42718">
    <property type="entry name" value="MAJOR FACILITATOR SUPERFAMILY MULTIDRUG TRANSPORTER MFSC"/>
    <property type="match status" value="1"/>
</dbReference>
<evidence type="ECO:0000256" key="2">
    <source>
        <dbReference type="ARBA" id="ARBA00022448"/>
    </source>
</evidence>
<dbReference type="PROSITE" id="PS50850">
    <property type="entry name" value="MFS"/>
    <property type="match status" value="1"/>
</dbReference>
<evidence type="ECO:0000256" key="3">
    <source>
        <dbReference type="ARBA" id="ARBA00022692"/>
    </source>
</evidence>
<feature type="transmembrane region" description="Helical" evidence="7">
    <location>
        <begin position="50"/>
        <end position="68"/>
    </location>
</feature>
<reference evidence="10" key="1">
    <citation type="journal article" date="2019" name="Int. J. Syst. Evol. Microbiol.">
        <title>The Global Catalogue of Microorganisms (GCM) 10K type strain sequencing project: providing services to taxonomists for standard genome sequencing and annotation.</title>
        <authorList>
            <consortium name="The Broad Institute Genomics Platform"/>
            <consortium name="The Broad Institute Genome Sequencing Center for Infectious Disease"/>
            <person name="Wu L."/>
            <person name="Ma J."/>
        </authorList>
    </citation>
    <scope>NUCLEOTIDE SEQUENCE [LARGE SCALE GENOMIC DNA]</scope>
    <source>
        <strain evidence="10">JCM 11882</strain>
    </source>
</reference>
<organism evidence="9 10">
    <name type="scientific">Dietzia aurantiaca</name>
    <dbReference type="NCBI Taxonomy" id="983873"/>
    <lineage>
        <taxon>Bacteria</taxon>
        <taxon>Bacillati</taxon>
        <taxon>Actinomycetota</taxon>
        <taxon>Actinomycetes</taxon>
        <taxon>Mycobacteriales</taxon>
        <taxon>Dietziaceae</taxon>
        <taxon>Dietzia</taxon>
    </lineage>
</organism>
<gene>
    <name evidence="9" type="ORF">ACFO7U_16255</name>
</gene>
<feature type="transmembrane region" description="Helical" evidence="7">
    <location>
        <begin position="167"/>
        <end position="186"/>
    </location>
</feature>
<feature type="transmembrane region" description="Helical" evidence="7">
    <location>
        <begin position="80"/>
        <end position="99"/>
    </location>
</feature>
<feature type="transmembrane region" description="Helical" evidence="7">
    <location>
        <begin position="267"/>
        <end position="286"/>
    </location>
</feature>
<dbReference type="CDD" id="cd17504">
    <property type="entry name" value="MFS_MMR_MDR_like"/>
    <property type="match status" value="1"/>
</dbReference>
<comment type="caution">
    <text evidence="9">The sequence shown here is derived from an EMBL/GenBank/DDBJ whole genome shotgun (WGS) entry which is preliminary data.</text>
</comment>
<dbReference type="SUPFAM" id="SSF103473">
    <property type="entry name" value="MFS general substrate transporter"/>
    <property type="match status" value="2"/>
</dbReference>
<evidence type="ECO:0000313" key="9">
    <source>
        <dbReference type="EMBL" id="MFC4756327.1"/>
    </source>
</evidence>
<dbReference type="RefSeq" id="WP_344993527.1">
    <property type="nucleotide sequence ID" value="NZ_BAABCD010000021.1"/>
</dbReference>
<dbReference type="Pfam" id="PF07690">
    <property type="entry name" value="MFS_1"/>
    <property type="match status" value="2"/>
</dbReference>
<dbReference type="InterPro" id="IPR036259">
    <property type="entry name" value="MFS_trans_sf"/>
</dbReference>
<feature type="transmembrane region" description="Helical" evidence="7">
    <location>
        <begin position="137"/>
        <end position="161"/>
    </location>
</feature>
<evidence type="ECO:0000256" key="1">
    <source>
        <dbReference type="ARBA" id="ARBA00004651"/>
    </source>
</evidence>
<dbReference type="PANTHER" id="PTHR42718:SF9">
    <property type="entry name" value="MAJOR FACILITATOR SUPERFAMILY MULTIDRUG TRANSPORTER MFSC"/>
    <property type="match status" value="1"/>
</dbReference>
<protein>
    <submittedName>
        <fullName evidence="9">MFS transporter</fullName>
    </submittedName>
</protein>
<evidence type="ECO:0000256" key="7">
    <source>
        <dbReference type="SAM" id="Phobius"/>
    </source>
</evidence>
<evidence type="ECO:0000256" key="4">
    <source>
        <dbReference type="ARBA" id="ARBA00022989"/>
    </source>
</evidence>
<evidence type="ECO:0000256" key="5">
    <source>
        <dbReference type="ARBA" id="ARBA00023136"/>
    </source>
</evidence>